<comment type="caution">
    <text evidence="2">The sequence shown here is derived from an EMBL/GenBank/DDBJ whole genome shotgun (WGS) entry which is preliminary data.</text>
</comment>
<dbReference type="AlphaFoldDB" id="A0A2P6NWC1"/>
<feature type="region of interest" description="Disordered" evidence="1">
    <location>
        <begin position="35"/>
        <end position="70"/>
    </location>
</feature>
<dbReference type="EMBL" id="MDYQ01000012">
    <property type="protein sequence ID" value="PRP88249.1"/>
    <property type="molecule type" value="Genomic_DNA"/>
</dbReference>
<evidence type="ECO:0000313" key="2">
    <source>
        <dbReference type="EMBL" id="PRP88249.1"/>
    </source>
</evidence>
<sequence length="70" mass="7827">MDEQRKAIDGILDELRQTKEHSKTMGEILSHLQRIGNNKEGVDGDTGGDCKLEDHGEERANRGSLKLSHQ</sequence>
<keyword evidence="3" id="KW-1185">Reference proteome</keyword>
<gene>
    <name evidence="2" type="ORF">PROFUN_03358</name>
</gene>
<dbReference type="InParanoid" id="A0A2P6NWC1"/>
<proteinExistence type="predicted"/>
<dbReference type="Proteomes" id="UP000241769">
    <property type="component" value="Unassembled WGS sequence"/>
</dbReference>
<organism evidence="2 3">
    <name type="scientific">Planoprotostelium fungivorum</name>
    <dbReference type="NCBI Taxonomy" id="1890364"/>
    <lineage>
        <taxon>Eukaryota</taxon>
        <taxon>Amoebozoa</taxon>
        <taxon>Evosea</taxon>
        <taxon>Variosea</taxon>
        <taxon>Cavosteliida</taxon>
        <taxon>Cavosteliaceae</taxon>
        <taxon>Planoprotostelium</taxon>
    </lineage>
</organism>
<accession>A0A2P6NWC1</accession>
<name>A0A2P6NWC1_9EUKA</name>
<evidence type="ECO:0000313" key="3">
    <source>
        <dbReference type="Proteomes" id="UP000241769"/>
    </source>
</evidence>
<reference evidence="2 3" key="1">
    <citation type="journal article" date="2018" name="Genome Biol. Evol.">
        <title>Multiple Roots of Fruiting Body Formation in Amoebozoa.</title>
        <authorList>
            <person name="Hillmann F."/>
            <person name="Forbes G."/>
            <person name="Novohradska S."/>
            <person name="Ferling I."/>
            <person name="Riege K."/>
            <person name="Groth M."/>
            <person name="Westermann M."/>
            <person name="Marz M."/>
            <person name="Spaller T."/>
            <person name="Winckler T."/>
            <person name="Schaap P."/>
            <person name="Glockner G."/>
        </authorList>
    </citation>
    <scope>NUCLEOTIDE SEQUENCE [LARGE SCALE GENOMIC DNA]</scope>
    <source>
        <strain evidence="2 3">Jena</strain>
    </source>
</reference>
<feature type="compositionally biased region" description="Basic and acidic residues" evidence="1">
    <location>
        <begin position="48"/>
        <end position="61"/>
    </location>
</feature>
<protein>
    <submittedName>
        <fullName evidence="2">Uncharacterized protein</fullName>
    </submittedName>
</protein>
<evidence type="ECO:0000256" key="1">
    <source>
        <dbReference type="SAM" id="MobiDB-lite"/>
    </source>
</evidence>